<reference evidence="14 15" key="1">
    <citation type="submission" date="2018-10" db="EMBL/GenBank/DDBJ databases">
        <title>Genomic Encyclopedia of Type Strains, Phase IV (KMG-IV): sequencing the most valuable type-strain genomes for metagenomic binning, comparative biology and taxonomic classification.</title>
        <authorList>
            <person name="Goeker M."/>
        </authorList>
    </citation>
    <scope>NUCLEOTIDE SEQUENCE [LARGE SCALE GENOMIC DNA]</scope>
    <source>
        <strain evidence="14 15">DSM 23229</strain>
    </source>
</reference>
<comment type="caution">
    <text evidence="14">The sequence shown here is derived from an EMBL/GenBank/DDBJ whole genome shotgun (WGS) entry which is preliminary data.</text>
</comment>
<dbReference type="CDD" id="cd07023">
    <property type="entry name" value="S49_Sppa_N_C"/>
    <property type="match status" value="1"/>
</dbReference>
<evidence type="ECO:0000256" key="5">
    <source>
        <dbReference type="ARBA" id="ARBA00022692"/>
    </source>
</evidence>
<keyword evidence="15" id="KW-1185">Reference proteome</keyword>
<dbReference type="Gene3D" id="6.20.330.10">
    <property type="match status" value="1"/>
</dbReference>
<keyword evidence="4 14" id="KW-0645">Protease</keyword>
<dbReference type="OrthoDB" id="5614232at2"/>
<evidence type="ECO:0000259" key="13">
    <source>
        <dbReference type="Pfam" id="PF08496"/>
    </source>
</evidence>
<dbReference type="GO" id="GO:0006508">
    <property type="term" value="P:proteolysis"/>
    <property type="evidence" value="ECO:0007669"/>
    <property type="project" value="UniProtKB-KW"/>
</dbReference>
<dbReference type="NCBIfam" id="NF008745">
    <property type="entry name" value="PRK11778.1"/>
    <property type="match status" value="1"/>
</dbReference>
<evidence type="ECO:0000256" key="9">
    <source>
        <dbReference type="ARBA" id="ARBA00023136"/>
    </source>
</evidence>
<keyword evidence="5 11" id="KW-0812">Transmembrane</keyword>
<accession>A0A420WYL9</accession>
<dbReference type="PANTHER" id="PTHR42987">
    <property type="entry name" value="PEPTIDASE S49"/>
    <property type="match status" value="1"/>
</dbReference>
<gene>
    <name evidence="14" type="ORF">C7446_1179</name>
</gene>
<dbReference type="GO" id="GO:0005886">
    <property type="term" value="C:plasma membrane"/>
    <property type="evidence" value="ECO:0007669"/>
    <property type="project" value="UniProtKB-SubCell"/>
</dbReference>
<dbReference type="Pfam" id="PF08496">
    <property type="entry name" value="Peptidase_S49_N"/>
    <property type="match status" value="1"/>
</dbReference>
<keyword evidence="9 11" id="KW-0472">Membrane</keyword>
<dbReference type="InterPro" id="IPR029045">
    <property type="entry name" value="ClpP/crotonase-like_dom_sf"/>
</dbReference>
<dbReference type="InterPro" id="IPR047272">
    <property type="entry name" value="S49_SppA_C"/>
</dbReference>
<dbReference type="RefSeq" id="WP_121172164.1">
    <property type="nucleotide sequence ID" value="NZ_RBIN01000003.1"/>
</dbReference>
<evidence type="ECO:0000256" key="8">
    <source>
        <dbReference type="ARBA" id="ARBA00022989"/>
    </source>
</evidence>
<evidence type="ECO:0000313" key="14">
    <source>
        <dbReference type="EMBL" id="RKR06241.1"/>
    </source>
</evidence>
<protein>
    <submittedName>
        <fullName evidence="14">Serine protease SohB</fullName>
    </submittedName>
</protein>
<dbReference type="Pfam" id="PF01343">
    <property type="entry name" value="Peptidase_S49"/>
    <property type="match status" value="1"/>
</dbReference>
<keyword evidence="6" id="KW-0378">Hydrolase</keyword>
<evidence type="ECO:0000256" key="6">
    <source>
        <dbReference type="ARBA" id="ARBA00022801"/>
    </source>
</evidence>
<feature type="region of interest" description="Disordered" evidence="10">
    <location>
        <begin position="69"/>
        <end position="88"/>
    </location>
</feature>
<dbReference type="PANTHER" id="PTHR42987:SF4">
    <property type="entry name" value="PROTEASE SOHB-RELATED"/>
    <property type="match status" value="1"/>
</dbReference>
<keyword evidence="3" id="KW-1003">Cell membrane</keyword>
<feature type="compositionally biased region" description="Basic residues" evidence="10">
    <location>
        <begin position="69"/>
        <end position="83"/>
    </location>
</feature>
<feature type="domain" description="Peptidase S49 N-terminal proteobacteria" evidence="13">
    <location>
        <begin position="4"/>
        <end position="151"/>
    </location>
</feature>
<dbReference type="Proteomes" id="UP000281975">
    <property type="component" value="Unassembled WGS sequence"/>
</dbReference>
<keyword evidence="7" id="KW-0720">Serine protease</keyword>
<evidence type="ECO:0000256" key="4">
    <source>
        <dbReference type="ARBA" id="ARBA00022670"/>
    </source>
</evidence>
<evidence type="ECO:0000256" key="11">
    <source>
        <dbReference type="SAM" id="Phobius"/>
    </source>
</evidence>
<comment type="similarity">
    <text evidence="2">Belongs to the peptidase S49 family.</text>
</comment>
<dbReference type="Gene3D" id="3.90.226.10">
    <property type="entry name" value="2-enoyl-CoA Hydratase, Chain A, domain 1"/>
    <property type="match status" value="1"/>
</dbReference>
<feature type="transmembrane region" description="Helical" evidence="11">
    <location>
        <begin position="6"/>
        <end position="30"/>
    </location>
</feature>
<dbReference type="InterPro" id="IPR002142">
    <property type="entry name" value="Peptidase_S49"/>
</dbReference>
<evidence type="ECO:0000256" key="2">
    <source>
        <dbReference type="ARBA" id="ARBA00008683"/>
    </source>
</evidence>
<evidence type="ECO:0000256" key="7">
    <source>
        <dbReference type="ARBA" id="ARBA00022825"/>
    </source>
</evidence>
<evidence type="ECO:0000256" key="1">
    <source>
        <dbReference type="ARBA" id="ARBA00004236"/>
    </source>
</evidence>
<proteinExistence type="inferred from homology"/>
<feature type="domain" description="Peptidase S49" evidence="12">
    <location>
        <begin position="155"/>
        <end position="295"/>
    </location>
</feature>
<evidence type="ECO:0000256" key="10">
    <source>
        <dbReference type="SAM" id="MobiDB-lite"/>
    </source>
</evidence>
<evidence type="ECO:0000256" key="3">
    <source>
        <dbReference type="ARBA" id="ARBA00022475"/>
    </source>
</evidence>
<dbReference type="InterPro" id="IPR013703">
    <property type="entry name" value="Peptidase_S49_N_proteobac"/>
</dbReference>
<dbReference type="AlphaFoldDB" id="A0A420WYL9"/>
<dbReference type="SUPFAM" id="SSF52096">
    <property type="entry name" value="ClpP/crotonase"/>
    <property type="match status" value="1"/>
</dbReference>
<name>A0A420WYL9_9GAMM</name>
<dbReference type="EMBL" id="RBIN01000003">
    <property type="protein sequence ID" value="RKR06241.1"/>
    <property type="molecule type" value="Genomic_DNA"/>
</dbReference>
<dbReference type="GO" id="GO:0004252">
    <property type="term" value="F:serine-type endopeptidase activity"/>
    <property type="evidence" value="ECO:0007669"/>
    <property type="project" value="InterPro"/>
</dbReference>
<keyword evidence="8 11" id="KW-1133">Transmembrane helix</keyword>
<evidence type="ECO:0000259" key="12">
    <source>
        <dbReference type="Pfam" id="PF01343"/>
    </source>
</evidence>
<organism evidence="14 15">
    <name type="scientific">Kushneria sinocarnis</name>
    <dbReference type="NCBI Taxonomy" id="595502"/>
    <lineage>
        <taxon>Bacteria</taxon>
        <taxon>Pseudomonadati</taxon>
        <taxon>Pseudomonadota</taxon>
        <taxon>Gammaproteobacteria</taxon>
        <taxon>Oceanospirillales</taxon>
        <taxon>Halomonadaceae</taxon>
        <taxon>Kushneria</taxon>
    </lineage>
</organism>
<comment type="subcellular location">
    <subcellularLocation>
        <location evidence="1">Cell membrane</location>
    </subcellularLocation>
</comment>
<sequence length="345" mass="38700">MGDWLYEYGMFLAEVATLVVAIAAIAAIIVRARSHGGARQGTNLQVRDRRAHLRRHRETLEDARLSRAQRLRRQKQRRKQVRRERRDRSNDQRNTLWVLDFHGDLKASRIPSLTEEISAILLAAESGDEVMIRLESGGGLVHSYGLASAQLDRLREAGLGLTICVDRVAASGGYMMACCADHLIAAPFAVIGSIGVVAQVPNVHRLLKRNDIDVDVLTAGRYKRTLTVLGENTEEGRARFLEDLRETHDLFKSWVSEHRPALDIEQVADGDIWFGTQALETGLIDEVNTSEAWLQSHGDELRILEVSLRSKRSVMQRLGQTAGSAIERGVDRAIERVTASRWDRQ</sequence>
<evidence type="ECO:0000313" key="15">
    <source>
        <dbReference type="Proteomes" id="UP000281975"/>
    </source>
</evidence>